<dbReference type="AlphaFoldDB" id="A0A7W7I916"/>
<dbReference type="EMBL" id="JACHMV010000001">
    <property type="protein sequence ID" value="MBB4772742.1"/>
    <property type="molecule type" value="Genomic_DNA"/>
</dbReference>
<sequence length="82" mass="9065">MVGGFLKPAPPSICEDLGQRIALDYDVIFSCVDRPWPRAVLNQLAYSDLIPVIDGGIAIDPFAGRELNQHRARTRPPSSWTC</sequence>
<evidence type="ECO:0000313" key="4">
    <source>
        <dbReference type="Proteomes" id="UP001501427"/>
    </source>
</evidence>
<reference evidence="2 3" key="2">
    <citation type="submission" date="2020-08" db="EMBL/GenBank/DDBJ databases">
        <title>Sequencing the genomes of 1000 actinobacteria strains.</title>
        <authorList>
            <person name="Klenk H.-P."/>
        </authorList>
    </citation>
    <scope>NUCLEOTIDE SEQUENCE [LARGE SCALE GENOMIC DNA]</scope>
    <source>
        <strain evidence="2 3">DSM 44772</strain>
    </source>
</reference>
<dbReference type="RefSeq" id="WP_184880393.1">
    <property type="nucleotide sequence ID" value="NZ_BAAAHD010000026.1"/>
</dbReference>
<dbReference type="Gene3D" id="3.40.50.720">
    <property type="entry name" value="NAD(P)-binding Rossmann-like Domain"/>
    <property type="match status" value="1"/>
</dbReference>
<evidence type="ECO:0000313" key="1">
    <source>
        <dbReference type="EMBL" id="GAA0567539.1"/>
    </source>
</evidence>
<dbReference type="Proteomes" id="UP000549343">
    <property type="component" value="Unassembled WGS sequence"/>
</dbReference>
<reference evidence="1" key="3">
    <citation type="submission" date="2023-12" db="EMBL/GenBank/DDBJ databases">
        <authorList>
            <person name="Sun Q."/>
            <person name="Inoue M."/>
        </authorList>
    </citation>
    <scope>NUCLEOTIDE SEQUENCE</scope>
    <source>
        <strain evidence="1">JCM 10667</strain>
    </source>
</reference>
<proteinExistence type="predicted"/>
<organism evidence="2 3">
    <name type="scientific">Actinomadura livida</name>
    <dbReference type="NCBI Taxonomy" id="79909"/>
    <lineage>
        <taxon>Bacteria</taxon>
        <taxon>Bacillati</taxon>
        <taxon>Actinomycetota</taxon>
        <taxon>Actinomycetes</taxon>
        <taxon>Streptosporangiales</taxon>
        <taxon>Thermomonosporaceae</taxon>
        <taxon>Actinomadura</taxon>
    </lineage>
</organism>
<keyword evidence="4" id="KW-1185">Reference proteome</keyword>
<reference evidence="1 4" key="1">
    <citation type="journal article" date="2019" name="Int. J. Syst. Evol. Microbiol.">
        <title>The Global Catalogue of Microorganisms (GCM) 10K type strain sequencing project: providing services to taxonomists for standard genome sequencing and annotation.</title>
        <authorList>
            <consortium name="The Broad Institute Genomics Platform"/>
            <consortium name="The Broad Institute Genome Sequencing Center for Infectious Disease"/>
            <person name="Wu L."/>
            <person name="Ma J."/>
        </authorList>
    </citation>
    <scope>NUCLEOTIDE SEQUENCE [LARGE SCALE GENOMIC DNA]</scope>
    <source>
        <strain evidence="1 4">JCM 10667</strain>
    </source>
</reference>
<evidence type="ECO:0000313" key="3">
    <source>
        <dbReference type="Proteomes" id="UP000549343"/>
    </source>
</evidence>
<dbReference type="Proteomes" id="UP001501427">
    <property type="component" value="Unassembled WGS sequence"/>
</dbReference>
<accession>A0A7W7I916</accession>
<dbReference type="EMBL" id="BAAAHD010000026">
    <property type="protein sequence ID" value="GAA0567539.1"/>
    <property type="molecule type" value="Genomic_DNA"/>
</dbReference>
<evidence type="ECO:0000313" key="2">
    <source>
        <dbReference type="EMBL" id="MBB4772742.1"/>
    </source>
</evidence>
<gene>
    <name evidence="2" type="ORF">F4557_001160</name>
    <name evidence="1" type="ORF">GCM10009546_32570</name>
</gene>
<comment type="caution">
    <text evidence="2">The sequence shown here is derived from an EMBL/GenBank/DDBJ whole genome shotgun (WGS) entry which is preliminary data.</text>
</comment>
<protein>
    <submittedName>
        <fullName evidence="2">Uncharacterized protein</fullName>
    </submittedName>
</protein>
<name>A0A7W7I916_9ACTN</name>